<dbReference type="Pfam" id="PF00528">
    <property type="entry name" value="BPD_transp_1"/>
    <property type="match status" value="2"/>
</dbReference>
<dbReference type="CDD" id="cd06261">
    <property type="entry name" value="TM_PBP2"/>
    <property type="match status" value="2"/>
</dbReference>
<keyword evidence="3 6" id="KW-1133">Transmembrane helix</keyword>
<feature type="transmembrane region" description="Helical" evidence="6">
    <location>
        <begin position="475"/>
        <end position="500"/>
    </location>
</feature>
<dbReference type="InterPro" id="IPR000515">
    <property type="entry name" value="MetI-like"/>
</dbReference>
<dbReference type="AlphaFoldDB" id="E6QP17"/>
<evidence type="ECO:0000256" key="1">
    <source>
        <dbReference type="ARBA" id="ARBA00004141"/>
    </source>
</evidence>
<name>E6QP17_9ZZZZ</name>
<dbReference type="InterPro" id="IPR035906">
    <property type="entry name" value="MetI-like_sf"/>
</dbReference>
<reference evidence="8" key="1">
    <citation type="submission" date="2009-10" db="EMBL/GenBank/DDBJ databases">
        <title>Diversity of trophic interactions inside an arsenic-rich microbial ecosystem.</title>
        <authorList>
            <person name="Bertin P.N."/>
            <person name="Heinrich-Salmeron A."/>
            <person name="Pelletier E."/>
            <person name="Goulhen-Chollet F."/>
            <person name="Arsene-Ploetze F."/>
            <person name="Gallien S."/>
            <person name="Calteau A."/>
            <person name="Vallenet D."/>
            <person name="Casiot C."/>
            <person name="Chane-Woon-Ming B."/>
            <person name="Giloteaux L."/>
            <person name="Barakat M."/>
            <person name="Bonnefoy V."/>
            <person name="Bruneel O."/>
            <person name="Chandler M."/>
            <person name="Cleiss J."/>
            <person name="Duran R."/>
            <person name="Elbaz-Poulichet F."/>
            <person name="Fonknechten N."/>
            <person name="Lauga B."/>
            <person name="Mornico D."/>
            <person name="Ortet P."/>
            <person name="Schaeffer C."/>
            <person name="Siguier P."/>
            <person name="Alexander Thil Smith A."/>
            <person name="Van Dorsselaer A."/>
            <person name="Weissenbach J."/>
            <person name="Medigue C."/>
            <person name="Le Paslier D."/>
        </authorList>
    </citation>
    <scope>NUCLEOTIDE SEQUENCE</scope>
</reference>
<feature type="region of interest" description="Disordered" evidence="5">
    <location>
        <begin position="1"/>
        <end position="28"/>
    </location>
</feature>
<keyword evidence="2 6" id="KW-0812">Transmembrane</keyword>
<dbReference type="PROSITE" id="PS50928">
    <property type="entry name" value="ABC_TM1"/>
    <property type="match status" value="2"/>
</dbReference>
<evidence type="ECO:0000256" key="2">
    <source>
        <dbReference type="ARBA" id="ARBA00022692"/>
    </source>
</evidence>
<evidence type="ECO:0000313" key="8">
    <source>
        <dbReference type="EMBL" id="CBI08988.1"/>
    </source>
</evidence>
<feature type="domain" description="ABC transmembrane type-1" evidence="7">
    <location>
        <begin position="410"/>
        <end position="600"/>
    </location>
</feature>
<feature type="transmembrane region" description="Helical" evidence="6">
    <location>
        <begin position="135"/>
        <end position="161"/>
    </location>
</feature>
<dbReference type="EMBL" id="CABQ01000299">
    <property type="protein sequence ID" value="CBI08988.1"/>
    <property type="molecule type" value="Genomic_DNA"/>
</dbReference>
<dbReference type="GO" id="GO:0055085">
    <property type="term" value="P:transmembrane transport"/>
    <property type="evidence" value="ECO:0007669"/>
    <property type="project" value="InterPro"/>
</dbReference>
<feature type="transmembrane region" description="Helical" evidence="6">
    <location>
        <begin position="415"/>
        <end position="437"/>
    </location>
</feature>
<comment type="caution">
    <text evidence="8">The sequence shown here is derived from an EMBL/GenBank/DDBJ whole genome shotgun (WGS) entry which is preliminary data.</text>
</comment>
<proteinExistence type="predicted"/>
<dbReference type="GO" id="GO:0016020">
    <property type="term" value="C:membrane"/>
    <property type="evidence" value="ECO:0007669"/>
    <property type="project" value="UniProtKB-SubCell"/>
</dbReference>
<feature type="domain" description="ABC transmembrane type-1" evidence="7">
    <location>
        <begin position="99"/>
        <end position="294"/>
    </location>
</feature>
<accession>E6QP17</accession>
<feature type="transmembrane region" description="Helical" evidence="6">
    <location>
        <begin position="98"/>
        <end position="123"/>
    </location>
</feature>
<feature type="transmembrane region" description="Helical" evidence="6">
    <location>
        <begin position="373"/>
        <end position="395"/>
    </location>
</feature>
<evidence type="ECO:0000259" key="7">
    <source>
        <dbReference type="PROSITE" id="PS50928"/>
    </source>
</evidence>
<dbReference type="PANTHER" id="PTHR42744">
    <property type="entry name" value="BINDING-PROTEIN-DEPENDENT TRANSPORT SYSTEMS INNER MEMBRANE COMPONENT"/>
    <property type="match status" value="1"/>
</dbReference>
<evidence type="ECO:0000256" key="5">
    <source>
        <dbReference type="SAM" id="MobiDB-lite"/>
    </source>
</evidence>
<feature type="transmembrane region" description="Helical" evidence="6">
    <location>
        <begin position="222"/>
        <end position="243"/>
    </location>
</feature>
<feature type="transmembrane region" description="Helical" evidence="6">
    <location>
        <begin position="167"/>
        <end position="189"/>
    </location>
</feature>
<keyword evidence="4 6" id="KW-0472">Membrane</keyword>
<dbReference type="Gene3D" id="1.10.3720.10">
    <property type="entry name" value="MetI-like"/>
    <property type="match status" value="2"/>
</dbReference>
<feature type="transmembrane region" description="Helical" evidence="6">
    <location>
        <begin position="581"/>
        <end position="601"/>
    </location>
</feature>
<feature type="compositionally biased region" description="Polar residues" evidence="5">
    <location>
        <begin position="1"/>
        <end position="22"/>
    </location>
</feature>
<evidence type="ECO:0000256" key="3">
    <source>
        <dbReference type="ARBA" id="ARBA00022989"/>
    </source>
</evidence>
<organism evidence="8">
    <name type="scientific">mine drainage metagenome</name>
    <dbReference type="NCBI Taxonomy" id="410659"/>
    <lineage>
        <taxon>unclassified sequences</taxon>
        <taxon>metagenomes</taxon>
        <taxon>ecological metagenomes</taxon>
    </lineage>
</organism>
<dbReference type="PANTHER" id="PTHR42744:SF1">
    <property type="entry name" value="BINDING-PROTEIN-DEPENDENT TRANSPORT SYSTEMS INNER MEMBRANE COMPONENT"/>
    <property type="match status" value="1"/>
</dbReference>
<feature type="transmembrane region" description="Helical" evidence="6">
    <location>
        <begin position="274"/>
        <end position="294"/>
    </location>
</feature>
<evidence type="ECO:0000256" key="6">
    <source>
        <dbReference type="SAM" id="Phobius"/>
    </source>
</evidence>
<sequence length="616" mass="67975">MTLTPRDAASSSPKNPSRSQPFPSRMRNEGRGMKLRRTIRPLASSLVMSSTWPVFIDAGVAACGIAIFFAIVHMSTYWMQAPVPVVPISHSIRALPIYAVYSVVRIGVAYLLSLIFAISYGYLAAYNPRVEAWMIAVLDILQSIPVLSFLPPVVLAMVALIPGHQLGIEMGVILLIFTGQVWNLAFSFYTSLKTIPKEMLEASRVYRYSAWQRFWQLEMPHAAIGLVWNSIVSVAGGWFALIACEMFTMGDRSFQLPGLGSYLQTAANSGDMRALLAGIATVILIVVATDQLVWRPLIAWSDKFKFEQVESDDRVTSPILELLRRSSLFSILPGQLWSRVEEPLYRRLAVSHKGNPSQAIDDDTARPAASFRLWILGFVVASVVAWGAWQGALMLRQITWPDLRLLLEGAAATFLRVNASLLISALWTIPVGVAIGFNPKLARLVQPLAQILASVPATAFFPILLIALVKLGGGLGIGSVALMLLGTQWYILFNVIAGAMSIPSDLRETASLYRFTRWQRWTTLILPGIFPYLITGMVTASGGAWNASVFAEYSHLQDRTLSTIGLGAQIDAATDKGQFPILLLATILISLMVVSMNRLVWRRLYRLAETRFKLDT</sequence>
<dbReference type="SUPFAM" id="SSF161098">
    <property type="entry name" value="MetI-like"/>
    <property type="match status" value="2"/>
</dbReference>
<evidence type="ECO:0000256" key="4">
    <source>
        <dbReference type="ARBA" id="ARBA00023136"/>
    </source>
</evidence>
<comment type="subcellular location">
    <subcellularLocation>
        <location evidence="1">Membrane</location>
        <topology evidence="1">Multi-pass membrane protein</topology>
    </subcellularLocation>
</comment>
<protein>
    <submittedName>
        <fullName evidence="8">Putative ABC-type transport system, permease component</fullName>
    </submittedName>
</protein>
<feature type="transmembrane region" description="Helical" evidence="6">
    <location>
        <begin position="449"/>
        <end position="469"/>
    </location>
</feature>
<feature type="transmembrane region" description="Helical" evidence="6">
    <location>
        <begin position="521"/>
        <end position="545"/>
    </location>
</feature>
<feature type="transmembrane region" description="Helical" evidence="6">
    <location>
        <begin position="54"/>
        <end position="78"/>
    </location>
</feature>
<gene>
    <name evidence="8" type="ORF">CARN6_2522</name>
</gene>